<dbReference type="AlphaFoldDB" id="A0A8C4NIQ2"/>
<accession>A0A8C4NIQ2</accession>
<sequence length="164" mass="17862">MDGHKPSYKGFNCAINNHFIFSILQAAKAKKGYNAVNNAITKQPTKESQKDKKASLPSTDLELIIQPPDSSRRREGQSMVCLAECLLRLPGAVGRVQEWGKEQGEGARWGELIWCRAGAKSGGCKTGLKLGEVQGWDETDECATKGKSRWGGVEEKLRRGEGGG</sequence>
<organism evidence="1 2">
    <name type="scientific">Eptatretus burgeri</name>
    <name type="common">Inshore hagfish</name>
    <dbReference type="NCBI Taxonomy" id="7764"/>
    <lineage>
        <taxon>Eukaryota</taxon>
        <taxon>Metazoa</taxon>
        <taxon>Chordata</taxon>
        <taxon>Craniata</taxon>
        <taxon>Vertebrata</taxon>
        <taxon>Cyclostomata</taxon>
        <taxon>Myxini</taxon>
        <taxon>Myxiniformes</taxon>
        <taxon>Myxinidae</taxon>
        <taxon>Eptatretinae</taxon>
        <taxon>Eptatretus</taxon>
    </lineage>
</organism>
<evidence type="ECO:0000313" key="1">
    <source>
        <dbReference type="Ensembl" id="ENSEBUP00000003029.1"/>
    </source>
</evidence>
<reference evidence="1" key="1">
    <citation type="submission" date="2025-08" db="UniProtKB">
        <authorList>
            <consortium name="Ensembl"/>
        </authorList>
    </citation>
    <scope>IDENTIFICATION</scope>
</reference>
<reference evidence="1" key="2">
    <citation type="submission" date="2025-09" db="UniProtKB">
        <authorList>
            <consortium name="Ensembl"/>
        </authorList>
    </citation>
    <scope>IDENTIFICATION</scope>
</reference>
<protein>
    <submittedName>
        <fullName evidence="1">Uncharacterized protein</fullName>
    </submittedName>
</protein>
<proteinExistence type="predicted"/>
<dbReference type="Proteomes" id="UP000694388">
    <property type="component" value="Unplaced"/>
</dbReference>
<evidence type="ECO:0000313" key="2">
    <source>
        <dbReference type="Proteomes" id="UP000694388"/>
    </source>
</evidence>
<dbReference type="Ensembl" id="ENSEBUT00000003392.1">
    <property type="protein sequence ID" value="ENSEBUP00000003029.1"/>
    <property type="gene ID" value="ENSEBUG00000002226.1"/>
</dbReference>
<name>A0A8C4NIQ2_EPTBU</name>
<keyword evidence="2" id="KW-1185">Reference proteome</keyword>